<dbReference type="PANTHER" id="PTHR28244:SF1">
    <property type="entry name" value="RNA POLYMERASE I-SPECIFIC TRANSCRIPTION INITIATION FACTOR RRN11"/>
    <property type="match status" value="1"/>
</dbReference>
<proteinExistence type="predicted"/>
<evidence type="ECO:0000313" key="2">
    <source>
        <dbReference type="EMBL" id="WFD47249.1"/>
    </source>
</evidence>
<gene>
    <name evidence="2" type="ORF">GLX27_001900</name>
</gene>
<name>A0ABY8ENZ4_MALFU</name>
<dbReference type="InterPro" id="IPR007224">
    <property type="entry name" value="TIF_Rrn11"/>
</dbReference>
<keyword evidence="3" id="KW-1185">Reference proteome</keyword>
<feature type="region of interest" description="Disordered" evidence="1">
    <location>
        <begin position="316"/>
        <end position="366"/>
    </location>
</feature>
<dbReference type="PANTHER" id="PTHR28244">
    <property type="entry name" value="RNA POLYMERASE I-SPECIFIC TRANSCRIPTION INITIATION FACTOR RRN11"/>
    <property type="match status" value="1"/>
</dbReference>
<protein>
    <submittedName>
        <fullName evidence="2">Uncharacterized protein</fullName>
    </submittedName>
</protein>
<accession>A0ABY8ENZ4</accession>
<feature type="region of interest" description="Disordered" evidence="1">
    <location>
        <begin position="282"/>
        <end position="302"/>
    </location>
</feature>
<sequence>MNAGPRQAALFQPPPAYMDGDDYVYTHGIPTPSYLTPHTDPLDPHAVNPKVLADQRRIHVRRLYDLLQLMLLRRDTRRAARCLKLLMHAPEWRPVELWKLGLEVASMSETESMAPLRYLQYIARMRTVLRPYVLPHLVRELIAAGRYQDAMEETNSVIASYPYRHNPQLHTYLGLLTLYFGTLTASHDTQDTPGPSLHVPVNVVACVPDSVRRTAQLHFENAVKVAEKYTDLQNYAFRHRMRMHEQRQAKLTKLAKTHREQMWRSMRDSGWVFGDMDASMPTAAVHASPEPPGEPGSDSENEMRLPHASYFSLESEVESGFDSVSPPPFHGVPEGPDAPPAEARATTPEVDHDTLPPPPGDPQTLPSLQIASVQWSLHVSKLYLDFLAQAVAHTPRTARRGNRRRP</sequence>
<reference evidence="2 3" key="1">
    <citation type="journal article" date="2020" name="Elife">
        <title>Loss of centromere function drives karyotype evolution in closely related Malassezia species.</title>
        <authorList>
            <person name="Sankaranarayanan S.R."/>
            <person name="Ianiri G."/>
            <person name="Coelho M.A."/>
            <person name="Reza M.H."/>
            <person name="Thimmappa B.C."/>
            <person name="Ganguly P."/>
            <person name="Vadnala R.N."/>
            <person name="Sun S."/>
            <person name="Siddharthan R."/>
            <person name="Tellgren-Roth C."/>
            <person name="Dawson T.L."/>
            <person name="Heitman J."/>
            <person name="Sanyal K."/>
        </authorList>
    </citation>
    <scope>NUCLEOTIDE SEQUENCE [LARGE SCALE GENOMIC DNA]</scope>
    <source>
        <strain evidence="2">CBS14141</strain>
    </source>
</reference>
<organism evidence="2 3">
    <name type="scientific">Malassezia furfur</name>
    <name type="common">Pityriasis versicolor infection agent</name>
    <name type="synonym">Pityrosporum furfur</name>
    <dbReference type="NCBI Taxonomy" id="55194"/>
    <lineage>
        <taxon>Eukaryota</taxon>
        <taxon>Fungi</taxon>
        <taxon>Dikarya</taxon>
        <taxon>Basidiomycota</taxon>
        <taxon>Ustilaginomycotina</taxon>
        <taxon>Malasseziomycetes</taxon>
        <taxon>Malasseziales</taxon>
        <taxon>Malasseziaceae</taxon>
        <taxon>Malassezia</taxon>
    </lineage>
</organism>
<dbReference type="InterPro" id="IPR053029">
    <property type="entry name" value="RNA_pol_I-specific_init_factor"/>
</dbReference>
<evidence type="ECO:0000256" key="1">
    <source>
        <dbReference type="SAM" id="MobiDB-lite"/>
    </source>
</evidence>
<evidence type="ECO:0000313" key="3">
    <source>
        <dbReference type="Proteomes" id="UP000818624"/>
    </source>
</evidence>
<dbReference type="EMBL" id="CP046235">
    <property type="protein sequence ID" value="WFD47249.1"/>
    <property type="molecule type" value="Genomic_DNA"/>
</dbReference>
<dbReference type="Proteomes" id="UP000818624">
    <property type="component" value="Chromosome 2"/>
</dbReference>
<dbReference type="Pfam" id="PF04090">
    <property type="entry name" value="Rrn11"/>
    <property type="match status" value="1"/>
</dbReference>